<keyword evidence="1" id="KW-0812">Transmembrane</keyword>
<dbReference type="AlphaFoldDB" id="C6BPH3"/>
<reference evidence="2" key="1">
    <citation type="submission" date="2009-06" db="EMBL/GenBank/DDBJ databases">
        <title>Complete sequence plasmid 1 of Ralstonia pickettii 12D.</title>
        <authorList>
            <consortium name="US DOE Joint Genome Institute"/>
            <person name="Lucas S."/>
            <person name="Copeland A."/>
            <person name="Lapidus A."/>
            <person name="Glavina del Rio T."/>
            <person name="Dalin E."/>
            <person name="Tice H."/>
            <person name="Bruce D."/>
            <person name="Goodwin L."/>
            <person name="Pitluck S."/>
            <person name="Sims D."/>
            <person name="Meincke L."/>
            <person name="Brettin T."/>
            <person name="Detter J.C."/>
            <person name="Han C."/>
            <person name="Larimer F."/>
            <person name="Land M."/>
            <person name="Hauser L."/>
            <person name="Kyrpides N."/>
            <person name="Ovchinnikova G."/>
            <person name="Marsh T."/>
            <person name="Richardson P."/>
        </authorList>
    </citation>
    <scope>NUCLEOTIDE SEQUENCE [LARGE SCALE GENOMIC DNA]</scope>
    <source>
        <plasmid evidence="2">12D</plasmid>
        <plasmid evidence="2">pRp12D01</plasmid>
    </source>
</reference>
<organism evidence="2">
    <name type="scientific">Ralstonia pickettii (strain 12D)</name>
    <dbReference type="NCBI Taxonomy" id="428406"/>
    <lineage>
        <taxon>Bacteria</taxon>
        <taxon>Pseudomonadati</taxon>
        <taxon>Pseudomonadota</taxon>
        <taxon>Betaproteobacteria</taxon>
        <taxon>Burkholderiales</taxon>
        <taxon>Burkholderiaceae</taxon>
        <taxon>Ralstonia</taxon>
    </lineage>
</organism>
<name>C6BPH3_RALP1</name>
<dbReference type="HOGENOM" id="CLU_1266054_0_0_4"/>
<dbReference type="EMBL" id="CP001646">
    <property type="protein sequence ID" value="ACS66097.1"/>
    <property type="molecule type" value="Genomic_DNA"/>
</dbReference>
<evidence type="ECO:0000313" key="2">
    <source>
        <dbReference type="EMBL" id="ACS66097.1"/>
    </source>
</evidence>
<keyword evidence="2" id="KW-0614">Plasmid</keyword>
<gene>
    <name evidence="2" type="ordered locus">Rpic12D_4863</name>
</gene>
<proteinExistence type="predicted"/>
<dbReference type="KEGG" id="rpf:Rpic12D_4863"/>
<protein>
    <submittedName>
        <fullName evidence="2">Uncharacterized protein</fullName>
    </submittedName>
</protein>
<feature type="transmembrane region" description="Helical" evidence="1">
    <location>
        <begin position="6"/>
        <end position="27"/>
    </location>
</feature>
<accession>C6BPH3</accession>
<keyword evidence="1" id="KW-0472">Membrane</keyword>
<keyword evidence="1" id="KW-1133">Transmembrane helix</keyword>
<geneLocation type="plasmid" evidence="2">
    <name>pRp12D01</name>
</geneLocation>
<evidence type="ECO:0000256" key="1">
    <source>
        <dbReference type="SAM" id="Phobius"/>
    </source>
</evidence>
<sequence length="218" mass="24936">MTAWLWVSLATNVLLGVALTVVFRALWQNRHWADNALRHEREQTQQALLDLEQLIADHCALGAGVAQTLQAIREDLDRNYHHTHDGHVLDRIASQLRHEIFMSRRGACEAHIDRHDANQVRAMGGQVSDRNTISLGQMLDFAWRLHARSRERSDQLMPVVSQTCGNVDHAGWLSKTLAIYELMCGRDKELAVKRLSAVVDSWRYRSEHTAALYVEDIR</sequence>